<dbReference type="EMBL" id="PYDT01000003">
    <property type="protein sequence ID" value="THU66460.1"/>
    <property type="molecule type" value="Genomic_DNA"/>
</dbReference>
<evidence type="ECO:0000313" key="2">
    <source>
        <dbReference type="Proteomes" id="UP000317650"/>
    </source>
</evidence>
<evidence type="ECO:0000313" key="1">
    <source>
        <dbReference type="EMBL" id="THU66460.1"/>
    </source>
</evidence>
<sequence>MARDLYTLPSEALLSKSAKSLTLSLHYSTALMDRVRDAGQVIWNLSERNSELCRQMEEV</sequence>
<proteinExistence type="predicted"/>
<organism evidence="1 2">
    <name type="scientific">Musa balbisiana</name>
    <name type="common">Banana</name>
    <dbReference type="NCBI Taxonomy" id="52838"/>
    <lineage>
        <taxon>Eukaryota</taxon>
        <taxon>Viridiplantae</taxon>
        <taxon>Streptophyta</taxon>
        <taxon>Embryophyta</taxon>
        <taxon>Tracheophyta</taxon>
        <taxon>Spermatophyta</taxon>
        <taxon>Magnoliopsida</taxon>
        <taxon>Liliopsida</taxon>
        <taxon>Zingiberales</taxon>
        <taxon>Musaceae</taxon>
        <taxon>Musa</taxon>
    </lineage>
</organism>
<name>A0A4S8JW45_MUSBA</name>
<gene>
    <name evidence="1" type="ORF">C4D60_Mb05t14370</name>
</gene>
<accession>A0A4S8JW45</accession>
<keyword evidence="2" id="KW-1185">Reference proteome</keyword>
<comment type="caution">
    <text evidence="1">The sequence shown here is derived from an EMBL/GenBank/DDBJ whole genome shotgun (WGS) entry which is preliminary data.</text>
</comment>
<dbReference type="AlphaFoldDB" id="A0A4S8JW45"/>
<protein>
    <submittedName>
        <fullName evidence="1">Uncharacterized protein</fullName>
    </submittedName>
</protein>
<dbReference type="Proteomes" id="UP000317650">
    <property type="component" value="Chromosome 5"/>
</dbReference>
<reference evidence="1 2" key="1">
    <citation type="journal article" date="2019" name="Nat. Plants">
        <title>Genome sequencing of Musa balbisiana reveals subgenome evolution and function divergence in polyploid bananas.</title>
        <authorList>
            <person name="Yao X."/>
        </authorList>
    </citation>
    <scope>NUCLEOTIDE SEQUENCE [LARGE SCALE GENOMIC DNA]</scope>
    <source>
        <strain evidence="2">cv. DH-PKW</strain>
        <tissue evidence="1">Leaves</tissue>
    </source>
</reference>